<dbReference type="EMBL" id="ODYU01005252">
    <property type="protein sequence ID" value="SOQ45921.1"/>
    <property type="molecule type" value="Genomic_DNA"/>
</dbReference>
<dbReference type="AlphaFoldDB" id="A0A2H1VYK0"/>
<protein>
    <submittedName>
        <fullName evidence="1">SFRICE_019096</fullName>
    </submittedName>
</protein>
<gene>
    <name evidence="1" type="ORF">SFRICE_019096</name>
</gene>
<organism evidence="1">
    <name type="scientific">Spodoptera frugiperda</name>
    <name type="common">Fall armyworm</name>
    <dbReference type="NCBI Taxonomy" id="7108"/>
    <lineage>
        <taxon>Eukaryota</taxon>
        <taxon>Metazoa</taxon>
        <taxon>Ecdysozoa</taxon>
        <taxon>Arthropoda</taxon>
        <taxon>Hexapoda</taxon>
        <taxon>Insecta</taxon>
        <taxon>Pterygota</taxon>
        <taxon>Neoptera</taxon>
        <taxon>Endopterygota</taxon>
        <taxon>Lepidoptera</taxon>
        <taxon>Glossata</taxon>
        <taxon>Ditrysia</taxon>
        <taxon>Noctuoidea</taxon>
        <taxon>Noctuidae</taxon>
        <taxon>Amphipyrinae</taxon>
        <taxon>Spodoptera</taxon>
    </lineage>
</organism>
<name>A0A2H1VYK0_SPOFR</name>
<reference evidence="1" key="1">
    <citation type="submission" date="2016-07" db="EMBL/GenBank/DDBJ databases">
        <authorList>
            <person name="Bretaudeau A."/>
        </authorList>
    </citation>
    <scope>NUCLEOTIDE SEQUENCE</scope>
    <source>
        <strain evidence="1">Rice</strain>
        <tissue evidence="1">Whole body</tissue>
    </source>
</reference>
<accession>A0A2H1VYK0</accession>
<proteinExistence type="predicted"/>
<sequence length="138" mass="15186">MEKDLAKPRKMRAMDIHRLITVSHGVRQGLLTPIVTNFTYVFRFINSHLACSSVKGTFNLALRNISPIWSIYKEERIRVLKQKLAEREAAAAGVTQGTGGGGVLADLATATSDYGTSTNYTRSSRASVSDLDFSESYL</sequence>
<evidence type="ECO:0000313" key="1">
    <source>
        <dbReference type="EMBL" id="SOQ45921.1"/>
    </source>
</evidence>